<evidence type="ECO:0000256" key="9">
    <source>
        <dbReference type="ARBA" id="ARBA00023004"/>
    </source>
</evidence>
<keyword evidence="13" id="KW-1185">Reference proteome</keyword>
<keyword evidence="10" id="KW-0503">Monooxygenase</keyword>
<keyword evidence="7" id="KW-1133">Transmembrane helix</keyword>
<keyword evidence="9" id="KW-0408">Iron</keyword>
<evidence type="ECO:0000256" key="1">
    <source>
        <dbReference type="ARBA" id="ARBA00001971"/>
    </source>
</evidence>
<dbReference type="PRINTS" id="PR00463">
    <property type="entry name" value="EP450I"/>
</dbReference>
<evidence type="ECO:0000256" key="3">
    <source>
        <dbReference type="ARBA" id="ARBA00010617"/>
    </source>
</evidence>
<evidence type="ECO:0000256" key="6">
    <source>
        <dbReference type="ARBA" id="ARBA00022723"/>
    </source>
</evidence>
<dbReference type="eggNOG" id="KOG0156">
    <property type="taxonomic scope" value="Eukaryota"/>
</dbReference>
<dbReference type="GO" id="GO:0016705">
    <property type="term" value="F:oxidoreductase activity, acting on paired donors, with incorporation or reduction of molecular oxygen"/>
    <property type="evidence" value="ECO:0007669"/>
    <property type="project" value="InterPro"/>
</dbReference>
<evidence type="ECO:0000256" key="4">
    <source>
        <dbReference type="ARBA" id="ARBA00022617"/>
    </source>
</evidence>
<dbReference type="Pfam" id="PF00067">
    <property type="entry name" value="p450"/>
    <property type="match status" value="2"/>
</dbReference>
<dbReference type="HOGENOM" id="CLU_001570_29_3_1"/>
<dbReference type="Gene3D" id="1.10.630.10">
    <property type="entry name" value="Cytochrome P450"/>
    <property type="match status" value="2"/>
</dbReference>
<evidence type="ECO:0000313" key="13">
    <source>
        <dbReference type="Proteomes" id="UP000006038"/>
    </source>
</evidence>
<dbReference type="PANTHER" id="PTHR47953">
    <property type="entry name" value="OS08G0105600 PROTEIN"/>
    <property type="match status" value="1"/>
</dbReference>
<dbReference type="Gramene" id="OB02G30480.1">
    <property type="protein sequence ID" value="OB02G30480.1"/>
    <property type="gene ID" value="OB02G30480"/>
</dbReference>
<name>J3LEI1_ORYBR</name>
<evidence type="ECO:0000256" key="8">
    <source>
        <dbReference type="ARBA" id="ARBA00023002"/>
    </source>
</evidence>
<dbReference type="OMA" id="HATMELM"/>
<reference evidence="12" key="1">
    <citation type="submission" date="2013-04" db="UniProtKB">
        <authorList>
            <consortium name="EnsemblPlants"/>
        </authorList>
    </citation>
    <scope>IDENTIFICATION</scope>
</reference>
<dbReference type="InterPro" id="IPR052306">
    <property type="entry name" value="CYP450_71D"/>
</dbReference>
<dbReference type="InterPro" id="IPR036396">
    <property type="entry name" value="Cyt_P450_sf"/>
</dbReference>
<dbReference type="STRING" id="4533.J3LEI1"/>
<keyword evidence="5" id="KW-0812">Transmembrane</keyword>
<evidence type="ECO:0000256" key="5">
    <source>
        <dbReference type="ARBA" id="ARBA00022692"/>
    </source>
</evidence>
<dbReference type="EnsemblPlants" id="OB02G30480.1">
    <property type="protein sequence ID" value="OB02G30480.1"/>
    <property type="gene ID" value="OB02G30480"/>
</dbReference>
<evidence type="ECO:0000313" key="12">
    <source>
        <dbReference type="EnsemblPlants" id="OB02G30480.1"/>
    </source>
</evidence>
<dbReference type="InterPro" id="IPR001128">
    <property type="entry name" value="Cyt_P450"/>
</dbReference>
<dbReference type="Proteomes" id="UP000006038">
    <property type="component" value="Unassembled WGS sequence"/>
</dbReference>
<dbReference type="GO" id="GO:0005506">
    <property type="term" value="F:iron ion binding"/>
    <property type="evidence" value="ECO:0007669"/>
    <property type="project" value="InterPro"/>
</dbReference>
<comment type="subcellular location">
    <subcellularLocation>
        <location evidence="2">Membrane</location>
        <topology evidence="2">Single-pass membrane protein</topology>
    </subcellularLocation>
</comment>
<proteinExistence type="inferred from homology"/>
<accession>J3LEI1</accession>
<dbReference type="PANTHER" id="PTHR47953:SF19">
    <property type="entry name" value="OS06G0641600 PROTEIN"/>
    <property type="match status" value="1"/>
</dbReference>
<keyword evidence="6" id="KW-0479">Metal-binding</keyword>
<evidence type="ECO:0000256" key="7">
    <source>
        <dbReference type="ARBA" id="ARBA00022989"/>
    </source>
</evidence>
<comment type="cofactor">
    <cofactor evidence="1">
        <name>heme</name>
        <dbReference type="ChEBI" id="CHEBI:30413"/>
    </cofactor>
</comment>
<keyword evidence="11" id="KW-0472">Membrane</keyword>
<keyword evidence="4" id="KW-0349">Heme</keyword>
<comment type="similarity">
    <text evidence="3">Belongs to the cytochrome P450 family.</text>
</comment>
<evidence type="ECO:0000256" key="2">
    <source>
        <dbReference type="ARBA" id="ARBA00004167"/>
    </source>
</evidence>
<dbReference type="GO" id="GO:0020037">
    <property type="term" value="F:heme binding"/>
    <property type="evidence" value="ECO:0007669"/>
    <property type="project" value="InterPro"/>
</dbReference>
<keyword evidence="8" id="KW-0560">Oxidoreductase</keyword>
<dbReference type="InterPro" id="IPR002401">
    <property type="entry name" value="Cyt_P450_E_grp-I"/>
</dbReference>
<evidence type="ECO:0000256" key="10">
    <source>
        <dbReference type="ARBA" id="ARBA00023033"/>
    </source>
</evidence>
<dbReference type="SUPFAM" id="SSF48264">
    <property type="entry name" value="Cytochrome P450"/>
    <property type="match status" value="1"/>
</dbReference>
<evidence type="ECO:0000256" key="11">
    <source>
        <dbReference type="ARBA" id="ARBA00023136"/>
    </source>
</evidence>
<dbReference type="GO" id="GO:0004497">
    <property type="term" value="F:monooxygenase activity"/>
    <property type="evidence" value="ECO:0007669"/>
    <property type="project" value="UniProtKB-KW"/>
</dbReference>
<organism evidence="12">
    <name type="scientific">Oryza brachyantha</name>
    <name type="common">malo sina</name>
    <dbReference type="NCBI Taxonomy" id="4533"/>
    <lineage>
        <taxon>Eukaryota</taxon>
        <taxon>Viridiplantae</taxon>
        <taxon>Streptophyta</taxon>
        <taxon>Embryophyta</taxon>
        <taxon>Tracheophyta</taxon>
        <taxon>Spermatophyta</taxon>
        <taxon>Magnoliopsida</taxon>
        <taxon>Liliopsida</taxon>
        <taxon>Poales</taxon>
        <taxon>Poaceae</taxon>
        <taxon>BOP clade</taxon>
        <taxon>Oryzoideae</taxon>
        <taxon>Oryzeae</taxon>
        <taxon>Oryzinae</taxon>
        <taxon>Oryza</taxon>
    </lineage>
</organism>
<dbReference type="PRINTS" id="PR00385">
    <property type="entry name" value="P450"/>
</dbReference>
<protein>
    <submittedName>
        <fullName evidence="12">Uncharacterized protein</fullName>
    </submittedName>
</protein>
<dbReference type="AlphaFoldDB" id="J3LEI1"/>
<sequence length="268" mass="30024">MRAVIGGRFERREEFLQAITEAVRSFAGFSLDDLFPSSRLASAVGGMTRLAEASHRKGDELMDVALRQHQQLRNAMAAQADGAVEEDLLDTLLRIQKEDTLDVPLTMDNIKAVLLDIFGAGSDTSSHMVQWILSELTRNPKEMQKTQIELRSTLQGKQMVNEDDLANIEYLKLVIKETVRLHPVVPLLASNMQETPSIGMTLRCSKPTERFDSAKIDFKGVNFEYIPFGASRRICPGMTFGHATMELMLASSYSTLTESSQKELRRIN</sequence>